<protein>
    <submittedName>
        <fullName evidence="4">Calcium-binding protein</fullName>
    </submittedName>
</protein>
<accession>A0A371RHL0</accession>
<dbReference type="Pfam" id="PF00353">
    <property type="entry name" value="HemolysinCabind"/>
    <property type="match status" value="5"/>
</dbReference>
<dbReference type="InterPro" id="IPR018511">
    <property type="entry name" value="Hemolysin-typ_Ca-bd_CS"/>
</dbReference>
<organism evidence="4 5">
    <name type="scientific">Parvularcula marina</name>
    <dbReference type="NCBI Taxonomy" id="2292771"/>
    <lineage>
        <taxon>Bacteria</taxon>
        <taxon>Pseudomonadati</taxon>
        <taxon>Pseudomonadota</taxon>
        <taxon>Alphaproteobacteria</taxon>
        <taxon>Parvularculales</taxon>
        <taxon>Parvularculaceae</taxon>
        <taxon>Parvularcula</taxon>
    </lineage>
</organism>
<evidence type="ECO:0000256" key="1">
    <source>
        <dbReference type="ARBA" id="ARBA00004613"/>
    </source>
</evidence>
<sequence length="489" mass="49971">MFDDTLIGGEGSDTIIGGQGDDSLRGEGGNDSIDGGIGNDILNGGAGADTIDGGDGIDLLDFSEATTAVEVRLYTNSGALNDAAGDTYFNIENVVSGSGNDKLIGDTAANMLDGGEGNDFFSGREGNDTILGGLGADTMFGDAGTDLIDYSTATGSVEVRLYNTLGSLNEAAGDRFFGIENITTGDFNDKLIGDGVGNVLDGGAGSDFFSGREGNDTILGGLGADTMFGDAGTDLIDYSTATGSVEVRLYNTLGSLNEAAGDRFFGIENITTGDFNDKLIGDSVANVLDGGDGDDFFSGREGNDTVLGGAGADTVFGDAGTDLIDYSDATGSVEVRLFNTRGSLNEAAGDRLFGIENVTTGDFNDKLIGDAVANVLDGGDGDDFFSGREGNDTIIGGAGDDTIFGEAGADLFVVSAGFESDVIFDFDEAEDRVDVSAFSSISDFDDLVAISSSNGQDLTFDFGAGDVLTLINTSINDLSDANFIYDVPA</sequence>
<dbReference type="GO" id="GO:0005509">
    <property type="term" value="F:calcium ion binding"/>
    <property type="evidence" value="ECO:0007669"/>
    <property type="project" value="InterPro"/>
</dbReference>
<dbReference type="PRINTS" id="PR00313">
    <property type="entry name" value="CABNDNGRPT"/>
</dbReference>
<dbReference type="PROSITE" id="PS00330">
    <property type="entry name" value="HEMOLYSIN_CALCIUM"/>
    <property type="match status" value="2"/>
</dbReference>
<dbReference type="SUPFAM" id="SSF51120">
    <property type="entry name" value="beta-Roll"/>
    <property type="match status" value="5"/>
</dbReference>
<dbReference type="InterPro" id="IPR050557">
    <property type="entry name" value="RTX_toxin/Mannuronan_C5-epim"/>
</dbReference>
<dbReference type="AlphaFoldDB" id="A0A371RHL0"/>
<name>A0A371RHL0_9PROT</name>
<dbReference type="OrthoDB" id="8019836at2"/>
<evidence type="ECO:0000256" key="2">
    <source>
        <dbReference type="ARBA" id="ARBA00022525"/>
    </source>
</evidence>
<dbReference type="InterPro" id="IPR011049">
    <property type="entry name" value="Serralysin-like_metalloprot_C"/>
</dbReference>
<gene>
    <name evidence="4" type="ORF">DX908_06260</name>
</gene>
<evidence type="ECO:0000313" key="5">
    <source>
        <dbReference type="Proteomes" id="UP000264589"/>
    </source>
</evidence>
<keyword evidence="5" id="KW-1185">Reference proteome</keyword>
<dbReference type="InParanoid" id="A0A371RHL0"/>
<keyword evidence="2" id="KW-0964">Secreted</keyword>
<evidence type="ECO:0000313" key="4">
    <source>
        <dbReference type="EMBL" id="RFB04922.1"/>
    </source>
</evidence>
<dbReference type="GO" id="GO:0005576">
    <property type="term" value="C:extracellular region"/>
    <property type="evidence" value="ECO:0007669"/>
    <property type="project" value="UniProtKB-SubCell"/>
</dbReference>
<dbReference type="RefSeq" id="WP_116391553.1">
    <property type="nucleotide sequence ID" value="NZ_QUQO01000001.1"/>
</dbReference>
<evidence type="ECO:0000256" key="3">
    <source>
        <dbReference type="SAM" id="MobiDB-lite"/>
    </source>
</evidence>
<dbReference type="Proteomes" id="UP000264589">
    <property type="component" value="Unassembled WGS sequence"/>
</dbReference>
<dbReference type="EMBL" id="QUQO01000001">
    <property type="protein sequence ID" value="RFB04922.1"/>
    <property type="molecule type" value="Genomic_DNA"/>
</dbReference>
<proteinExistence type="predicted"/>
<comment type="subcellular location">
    <subcellularLocation>
        <location evidence="1">Secreted</location>
    </subcellularLocation>
</comment>
<dbReference type="InterPro" id="IPR001343">
    <property type="entry name" value="Hemolysn_Ca-bd"/>
</dbReference>
<comment type="caution">
    <text evidence="4">The sequence shown here is derived from an EMBL/GenBank/DDBJ whole genome shotgun (WGS) entry which is preliminary data.</text>
</comment>
<dbReference type="Gene3D" id="2.150.10.10">
    <property type="entry name" value="Serralysin-like metalloprotease, C-terminal"/>
    <property type="match status" value="5"/>
</dbReference>
<reference evidence="4 5" key="1">
    <citation type="submission" date="2018-08" db="EMBL/GenBank/DDBJ databases">
        <title>Parvularcula sp. SM1705, isolated from surface water of the South Sea China.</title>
        <authorList>
            <person name="Sun L."/>
        </authorList>
    </citation>
    <scope>NUCLEOTIDE SEQUENCE [LARGE SCALE GENOMIC DNA]</scope>
    <source>
        <strain evidence="4 5">SM1705</strain>
    </source>
</reference>
<dbReference type="PANTHER" id="PTHR38340">
    <property type="entry name" value="S-LAYER PROTEIN"/>
    <property type="match status" value="1"/>
</dbReference>
<feature type="region of interest" description="Disordered" evidence="3">
    <location>
        <begin position="1"/>
        <end position="36"/>
    </location>
</feature>
<dbReference type="PANTHER" id="PTHR38340:SF1">
    <property type="entry name" value="S-LAYER PROTEIN"/>
    <property type="match status" value="1"/>
</dbReference>